<feature type="non-terminal residue" evidence="1">
    <location>
        <position position="1"/>
    </location>
</feature>
<protein>
    <submittedName>
        <fullName evidence="1">Uncharacterized protein</fullName>
    </submittedName>
</protein>
<gene>
    <name evidence="1" type="ORF">ITI46_30740</name>
</gene>
<sequence length="54" mass="6476">GVLRDDPPPMHPWSAFRPDSGVFLRTLARLPAVRRPWLRRIYDRVREHPFSHPF</sequence>
<dbReference type="Proteomes" id="UP001519064">
    <property type="component" value="Unassembled WGS sequence"/>
</dbReference>
<name>A0ABS3XKQ7_9ACTN</name>
<comment type="caution">
    <text evidence="1">The sequence shown here is derived from an EMBL/GenBank/DDBJ whole genome shotgun (WGS) entry which is preliminary data.</text>
</comment>
<dbReference type="EMBL" id="JADKMA010000239">
    <property type="protein sequence ID" value="MBO8195992.1"/>
    <property type="molecule type" value="Genomic_DNA"/>
</dbReference>
<evidence type="ECO:0000313" key="1">
    <source>
        <dbReference type="EMBL" id="MBO8195992.1"/>
    </source>
</evidence>
<keyword evidence="2" id="KW-1185">Reference proteome</keyword>
<evidence type="ECO:0000313" key="2">
    <source>
        <dbReference type="Proteomes" id="UP001519064"/>
    </source>
</evidence>
<reference evidence="1 2" key="1">
    <citation type="submission" date="2020-11" db="EMBL/GenBank/DDBJ databases">
        <title>Streptomyces spirodelae sp. nov., isolated from duckweed.</title>
        <authorList>
            <person name="Saimee Y."/>
            <person name="Duangmal K."/>
        </authorList>
    </citation>
    <scope>NUCLEOTIDE SEQUENCE [LARGE SCALE GENOMIC DNA]</scope>
    <source>
        <strain evidence="1 2">S16-07</strain>
    </source>
</reference>
<accession>A0ABS3XKQ7</accession>
<organism evidence="1 2">
    <name type="scientific">Streptomyces oryzae</name>
    <dbReference type="NCBI Taxonomy" id="1434886"/>
    <lineage>
        <taxon>Bacteria</taxon>
        <taxon>Bacillati</taxon>
        <taxon>Actinomycetota</taxon>
        <taxon>Actinomycetes</taxon>
        <taxon>Kitasatosporales</taxon>
        <taxon>Streptomycetaceae</taxon>
        <taxon>Streptomyces</taxon>
    </lineage>
</organism>
<proteinExistence type="predicted"/>